<evidence type="ECO:0000313" key="2">
    <source>
        <dbReference type="Proteomes" id="UP001367508"/>
    </source>
</evidence>
<accession>A0AAN9KFT7</accession>
<sequence length="156" mass="18188">MIRFYQPLNELGRMMRVMVKQELSTYYSFPKSVASTRRASHSSNLKSYRTSLSPNRPCICERNQANTTDAMTSCWFGYPHRLVVDLEDCKIFSVEAHTYSFALLEIRMIPGKESSFHCDFRLPEDLGSKRLERLPEAERPREKLLVPFSQFLKIPS</sequence>
<organism evidence="1 2">
    <name type="scientific">Canavalia gladiata</name>
    <name type="common">Sword bean</name>
    <name type="synonym">Dolichos gladiatus</name>
    <dbReference type="NCBI Taxonomy" id="3824"/>
    <lineage>
        <taxon>Eukaryota</taxon>
        <taxon>Viridiplantae</taxon>
        <taxon>Streptophyta</taxon>
        <taxon>Embryophyta</taxon>
        <taxon>Tracheophyta</taxon>
        <taxon>Spermatophyta</taxon>
        <taxon>Magnoliopsida</taxon>
        <taxon>eudicotyledons</taxon>
        <taxon>Gunneridae</taxon>
        <taxon>Pentapetalae</taxon>
        <taxon>rosids</taxon>
        <taxon>fabids</taxon>
        <taxon>Fabales</taxon>
        <taxon>Fabaceae</taxon>
        <taxon>Papilionoideae</taxon>
        <taxon>50 kb inversion clade</taxon>
        <taxon>NPAAA clade</taxon>
        <taxon>indigoferoid/millettioid clade</taxon>
        <taxon>Phaseoleae</taxon>
        <taxon>Canavalia</taxon>
    </lineage>
</organism>
<gene>
    <name evidence="1" type="ORF">VNO77_33928</name>
</gene>
<name>A0AAN9KFT7_CANGL</name>
<evidence type="ECO:0000313" key="1">
    <source>
        <dbReference type="EMBL" id="KAK7315382.1"/>
    </source>
</evidence>
<dbReference type="EMBL" id="JAYMYQ010000008">
    <property type="protein sequence ID" value="KAK7315382.1"/>
    <property type="molecule type" value="Genomic_DNA"/>
</dbReference>
<keyword evidence="2" id="KW-1185">Reference proteome</keyword>
<proteinExistence type="predicted"/>
<comment type="caution">
    <text evidence="1">The sequence shown here is derived from an EMBL/GenBank/DDBJ whole genome shotgun (WGS) entry which is preliminary data.</text>
</comment>
<dbReference type="AlphaFoldDB" id="A0AAN9KFT7"/>
<protein>
    <submittedName>
        <fullName evidence="1">Uncharacterized protein</fullName>
    </submittedName>
</protein>
<dbReference type="Proteomes" id="UP001367508">
    <property type="component" value="Unassembled WGS sequence"/>
</dbReference>
<reference evidence="1 2" key="1">
    <citation type="submission" date="2024-01" db="EMBL/GenBank/DDBJ databases">
        <title>The genomes of 5 underutilized Papilionoideae crops provide insights into root nodulation and disease resistanc.</title>
        <authorList>
            <person name="Jiang F."/>
        </authorList>
    </citation>
    <scope>NUCLEOTIDE SEQUENCE [LARGE SCALE GENOMIC DNA]</scope>
    <source>
        <strain evidence="1">LVBAO_FW01</strain>
        <tissue evidence="1">Leaves</tissue>
    </source>
</reference>